<feature type="compositionally biased region" description="Low complexity" evidence="4">
    <location>
        <begin position="199"/>
        <end position="216"/>
    </location>
</feature>
<keyword evidence="3" id="KW-0539">Nucleus</keyword>
<feature type="compositionally biased region" description="Basic and acidic residues" evidence="4">
    <location>
        <begin position="82"/>
        <end position="94"/>
    </location>
</feature>
<dbReference type="SUPFAM" id="SSF48150">
    <property type="entry name" value="DNA-glycosylase"/>
    <property type="match status" value="1"/>
</dbReference>
<evidence type="ECO:0000313" key="7">
    <source>
        <dbReference type="Proteomes" id="UP001234178"/>
    </source>
</evidence>
<dbReference type="SUPFAM" id="SSF54171">
    <property type="entry name" value="DNA-binding domain"/>
    <property type="match status" value="1"/>
</dbReference>
<feature type="region of interest" description="Disordered" evidence="4">
    <location>
        <begin position="68"/>
        <end position="155"/>
    </location>
</feature>
<dbReference type="SMART" id="SM00391">
    <property type="entry name" value="MBD"/>
    <property type="match status" value="1"/>
</dbReference>
<dbReference type="InterPro" id="IPR011257">
    <property type="entry name" value="DNA_glycosylase"/>
</dbReference>
<evidence type="ECO:0000259" key="5">
    <source>
        <dbReference type="PROSITE" id="PS50982"/>
    </source>
</evidence>
<dbReference type="Proteomes" id="UP001234178">
    <property type="component" value="Unassembled WGS sequence"/>
</dbReference>
<proteinExistence type="predicted"/>
<dbReference type="CDD" id="cd01396">
    <property type="entry name" value="MeCP2_MBD"/>
    <property type="match status" value="1"/>
</dbReference>
<evidence type="ECO:0000313" key="6">
    <source>
        <dbReference type="EMBL" id="KAK4012213.1"/>
    </source>
</evidence>
<dbReference type="EMBL" id="JAOYFB010000003">
    <property type="protein sequence ID" value="KAK4012213.1"/>
    <property type="molecule type" value="Genomic_DNA"/>
</dbReference>
<dbReference type="InterPro" id="IPR016177">
    <property type="entry name" value="DNA-bd_dom_sf"/>
</dbReference>
<evidence type="ECO:0000256" key="1">
    <source>
        <dbReference type="ARBA" id="ARBA00004123"/>
    </source>
</evidence>
<sequence length="679" mass="76369">MGMFTESPLFDDPSLPTGWYRKVVQRQTGATAGQWDVYVYNPEGKKFRSRNELRTHFNQIGSAMNSEDFDFSVKGKGKSPTKKHEAENSKENQVSKKTITPVGRKSNTSKPNVTPIERPKRELRKRLHSKPEEQSTPKREDVEVHEEMEEKEEVSNVKLKVKVGYTATGAMIRPSTNGSRKKKRRFRNMHVKKKRTETKSVSKPPVSSAKRVSPVATVVVNDVTKEGTVSPRTRLTSQRNRKDKATEPVAGPSGLQKVKRSPRRILKRKVGGVVAVGEGADDSEEDDDEDLDYVCSLYPNKPTVDVEDAEIETGVPEPAEEACDPLQINEEDVRAANCEANPTEELHPCLQPYSEPLVSTNCVPDATIFASAETDPVEMTGADTVAQSNETEATDDHMQVVVIGDTPTNNSPHEFYRHGPAATGETSGGGEQRKTKNKAPNVSNIETPGSAKRAKLKRKLDDKIAVRTSLASSAPRPKVAASKKLAKNQTATVAKKPETEVIPVEDDKKSRYFSLPLDVLPQSKDPRIPANWDPPRSPYNFIQEHLYRDPWQLLVATIFLNKTKGKMAVPLIWEFLKRWKSPEIARQADVMEIAHLMNPLGLHKLRAKRIIRMSDYLKGEWITPSDLYGISKYGSDSYRIFCLGQWRDVRPTDIMLRIYQDWLFTNQKALKLLETYQSQ</sequence>
<comment type="caution">
    <text evidence="6">The sequence shown here is derived from an EMBL/GenBank/DDBJ whole genome shotgun (WGS) entry which is preliminary data.</text>
</comment>
<feature type="compositionally biased region" description="Polar residues" evidence="4">
    <location>
        <begin position="438"/>
        <end position="447"/>
    </location>
</feature>
<dbReference type="Gene3D" id="3.30.890.10">
    <property type="entry name" value="Methyl-cpg-binding Protein 2, Chain A"/>
    <property type="match status" value="1"/>
</dbReference>
<dbReference type="Gene3D" id="1.10.340.30">
    <property type="entry name" value="Hypothetical protein, domain 2"/>
    <property type="match status" value="1"/>
</dbReference>
<reference evidence="6 7" key="1">
    <citation type="journal article" date="2023" name="Nucleic Acids Res.">
        <title>The hologenome of Daphnia magna reveals possible DNA methylation and microbiome-mediated evolution of the host genome.</title>
        <authorList>
            <person name="Chaturvedi A."/>
            <person name="Li X."/>
            <person name="Dhandapani V."/>
            <person name="Marshall H."/>
            <person name="Kissane S."/>
            <person name="Cuenca-Cambronero M."/>
            <person name="Asole G."/>
            <person name="Calvet F."/>
            <person name="Ruiz-Romero M."/>
            <person name="Marangio P."/>
            <person name="Guigo R."/>
            <person name="Rago D."/>
            <person name="Mirbahai L."/>
            <person name="Eastwood N."/>
            <person name="Colbourne J.K."/>
            <person name="Zhou J."/>
            <person name="Mallon E."/>
            <person name="Orsini L."/>
        </authorList>
    </citation>
    <scope>NUCLEOTIDE SEQUENCE [LARGE SCALE GENOMIC DNA]</scope>
    <source>
        <strain evidence="6">LRV0_1</strain>
    </source>
</reference>
<feature type="domain" description="MBD" evidence="5">
    <location>
        <begin position="5"/>
        <end position="76"/>
    </location>
</feature>
<keyword evidence="2" id="KW-0597">Phosphoprotein</keyword>
<dbReference type="PANTHER" id="PTHR15074">
    <property type="entry name" value="METHYL-CPG-BINDING PROTEIN"/>
    <property type="match status" value="1"/>
</dbReference>
<evidence type="ECO:0000256" key="4">
    <source>
        <dbReference type="SAM" id="MobiDB-lite"/>
    </source>
</evidence>
<name>A0ABQ9ZH08_9CRUS</name>
<dbReference type="InterPro" id="IPR001739">
    <property type="entry name" value="Methyl_CpG_DNA-bd"/>
</dbReference>
<accession>A0ABQ9ZH08</accession>
<gene>
    <name evidence="6" type="ORF">OUZ56_021315</name>
</gene>
<keyword evidence="7" id="KW-1185">Reference proteome</keyword>
<dbReference type="Pfam" id="PF01429">
    <property type="entry name" value="MBD"/>
    <property type="match status" value="1"/>
</dbReference>
<dbReference type="InterPro" id="IPR045138">
    <property type="entry name" value="MeCP2/MBD4"/>
</dbReference>
<organism evidence="6 7">
    <name type="scientific">Daphnia magna</name>
    <dbReference type="NCBI Taxonomy" id="35525"/>
    <lineage>
        <taxon>Eukaryota</taxon>
        <taxon>Metazoa</taxon>
        <taxon>Ecdysozoa</taxon>
        <taxon>Arthropoda</taxon>
        <taxon>Crustacea</taxon>
        <taxon>Branchiopoda</taxon>
        <taxon>Diplostraca</taxon>
        <taxon>Cladocera</taxon>
        <taxon>Anomopoda</taxon>
        <taxon>Daphniidae</taxon>
        <taxon>Daphnia</taxon>
    </lineage>
</organism>
<evidence type="ECO:0000256" key="2">
    <source>
        <dbReference type="ARBA" id="ARBA00022553"/>
    </source>
</evidence>
<evidence type="ECO:0000256" key="3">
    <source>
        <dbReference type="ARBA" id="ARBA00023242"/>
    </source>
</evidence>
<feature type="region of interest" description="Disordered" evidence="4">
    <location>
        <begin position="170"/>
        <end position="262"/>
    </location>
</feature>
<feature type="compositionally biased region" description="Basic and acidic residues" evidence="4">
    <location>
        <begin position="129"/>
        <end position="142"/>
    </location>
</feature>
<feature type="region of interest" description="Disordered" evidence="4">
    <location>
        <begin position="419"/>
        <end position="447"/>
    </location>
</feature>
<feature type="compositionally biased region" description="Acidic residues" evidence="4">
    <location>
        <begin position="143"/>
        <end position="152"/>
    </location>
</feature>
<protein>
    <recommendedName>
        <fullName evidence="5">MBD domain-containing protein</fullName>
    </recommendedName>
</protein>
<dbReference type="PANTHER" id="PTHR15074:SF0">
    <property type="entry name" value="METHYL-CPG-BINDING DOMAIN PROTEIN 4-LIKE PROTEIN"/>
    <property type="match status" value="1"/>
</dbReference>
<dbReference type="PROSITE" id="PS50982">
    <property type="entry name" value="MBD"/>
    <property type="match status" value="1"/>
</dbReference>
<comment type="subcellular location">
    <subcellularLocation>
        <location evidence="1">Nucleus</location>
    </subcellularLocation>
</comment>
<feature type="compositionally biased region" description="Basic residues" evidence="4">
    <location>
        <begin position="179"/>
        <end position="196"/>
    </location>
</feature>